<gene>
    <name evidence="1" type="ORF">C801_00921</name>
</gene>
<proteinExistence type="predicted"/>
<dbReference type="AlphaFoldDB" id="R9I4B3"/>
<accession>R9I4B3</accession>
<comment type="caution">
    <text evidence="1">The sequence shown here is derived from an EMBL/GenBank/DDBJ whole genome shotgun (WGS) entry which is preliminary data.</text>
</comment>
<sequence>MSTLIETAGQTAMESVNEVNNASSVELTNTLKVEKDDEGRLRILPF</sequence>
<name>R9I4B3_BACUN</name>
<reference evidence="1 2" key="1">
    <citation type="submission" date="2013-04" db="EMBL/GenBank/DDBJ databases">
        <title>The Genome Sequence of Bacteroides uniformis dnLKV2.</title>
        <authorList>
            <consortium name="The Broad Institute Genomics Platform"/>
            <consortium name="The Broad Institute Genome Sequencing Center for Infectious Disease"/>
            <person name="Earl A."/>
            <person name="Xavier R."/>
            <person name="Kuhn K."/>
            <person name="Stappenbeck T."/>
            <person name="Walker B."/>
            <person name="Young S."/>
            <person name="Zeng Q."/>
            <person name="Gargeya S."/>
            <person name="Fitzgerald M."/>
            <person name="Haas B."/>
            <person name="Abouelleil A."/>
            <person name="Allen A.W."/>
            <person name="Alvarado L."/>
            <person name="Arachchi H.M."/>
            <person name="Berlin A.M."/>
            <person name="Chapman S.B."/>
            <person name="Gainer-Dewar J."/>
            <person name="Goldberg J."/>
            <person name="Griggs A."/>
            <person name="Gujja S."/>
            <person name="Hansen M."/>
            <person name="Howarth C."/>
            <person name="Imamovic A."/>
            <person name="Ireland A."/>
            <person name="Larimer J."/>
            <person name="McCowan C."/>
            <person name="Murphy C."/>
            <person name="Pearson M."/>
            <person name="Poon T.W."/>
            <person name="Priest M."/>
            <person name="Roberts A."/>
            <person name="Saif S."/>
            <person name="Shea T."/>
            <person name="Sisk P."/>
            <person name="Sykes S."/>
            <person name="Wortman J."/>
            <person name="Nusbaum C."/>
            <person name="Birren B."/>
        </authorList>
    </citation>
    <scope>NUCLEOTIDE SEQUENCE [LARGE SCALE GENOMIC DNA]</scope>
    <source>
        <strain evidence="2">dnLKV2</strain>
    </source>
</reference>
<protein>
    <submittedName>
        <fullName evidence="1">Uncharacterized protein</fullName>
    </submittedName>
</protein>
<dbReference type="HOGENOM" id="CLU_3180574_0_0_10"/>
<evidence type="ECO:0000313" key="1">
    <source>
        <dbReference type="EMBL" id="EOS10971.1"/>
    </source>
</evidence>
<dbReference type="RefSeq" id="WP_016272520.1">
    <property type="nucleotide sequence ID" value="NZ_KE159482.1"/>
</dbReference>
<dbReference type="Proteomes" id="UP000014212">
    <property type="component" value="Unassembled WGS sequence"/>
</dbReference>
<organism evidence="1 2">
    <name type="scientific">Bacteroides uniformis dnLKV2</name>
    <dbReference type="NCBI Taxonomy" id="1235787"/>
    <lineage>
        <taxon>Bacteria</taxon>
        <taxon>Pseudomonadati</taxon>
        <taxon>Bacteroidota</taxon>
        <taxon>Bacteroidia</taxon>
        <taxon>Bacteroidales</taxon>
        <taxon>Bacteroidaceae</taxon>
        <taxon>Bacteroides</taxon>
    </lineage>
</organism>
<evidence type="ECO:0000313" key="2">
    <source>
        <dbReference type="Proteomes" id="UP000014212"/>
    </source>
</evidence>
<dbReference type="EMBL" id="ASSO01000004">
    <property type="protein sequence ID" value="EOS10971.1"/>
    <property type="molecule type" value="Genomic_DNA"/>
</dbReference>